<name>A0A2B7X991_9EURO</name>
<gene>
    <name evidence="3" type="ORF">GX51_02874</name>
</gene>
<dbReference type="Proteomes" id="UP000224080">
    <property type="component" value="Unassembled WGS sequence"/>
</dbReference>
<dbReference type="CDD" id="cd00920">
    <property type="entry name" value="Cupredoxin"/>
    <property type="match status" value="1"/>
</dbReference>
<feature type="compositionally biased region" description="Low complexity" evidence="1">
    <location>
        <begin position="182"/>
        <end position="193"/>
    </location>
</feature>
<feature type="chain" id="PRO_5012383187" description="Phytocyanin domain-containing protein" evidence="2">
    <location>
        <begin position="17"/>
        <end position="222"/>
    </location>
</feature>
<proteinExistence type="predicted"/>
<feature type="region of interest" description="Disordered" evidence="1">
    <location>
        <begin position="128"/>
        <end position="193"/>
    </location>
</feature>
<reference evidence="3 4" key="1">
    <citation type="submission" date="2017-10" db="EMBL/GenBank/DDBJ databases">
        <title>Comparative genomics in systemic dimorphic fungi from Ajellomycetaceae.</title>
        <authorList>
            <person name="Munoz J.F."/>
            <person name="Mcewen J.G."/>
            <person name="Clay O.K."/>
            <person name="Cuomo C.A."/>
        </authorList>
    </citation>
    <scope>NUCLEOTIDE SEQUENCE [LARGE SCALE GENOMIC DNA]</scope>
    <source>
        <strain evidence="3 4">UAMH130</strain>
    </source>
</reference>
<dbReference type="AlphaFoldDB" id="A0A2B7X991"/>
<feature type="compositionally biased region" description="Gly residues" evidence="1">
    <location>
        <begin position="171"/>
        <end position="181"/>
    </location>
</feature>
<feature type="compositionally biased region" description="Basic and acidic residues" evidence="1">
    <location>
        <begin position="128"/>
        <end position="140"/>
    </location>
</feature>
<feature type="signal peptide" evidence="2">
    <location>
        <begin position="1"/>
        <end position="16"/>
    </location>
</feature>
<dbReference type="SUPFAM" id="SSF49503">
    <property type="entry name" value="Cupredoxins"/>
    <property type="match status" value="1"/>
</dbReference>
<dbReference type="PANTHER" id="PTHR34883:SF15">
    <property type="entry name" value="EXTRACELLULAR SERINE-RICH PROTEIN"/>
    <property type="match status" value="1"/>
</dbReference>
<evidence type="ECO:0000256" key="2">
    <source>
        <dbReference type="SAM" id="SignalP"/>
    </source>
</evidence>
<evidence type="ECO:0000313" key="4">
    <source>
        <dbReference type="Proteomes" id="UP000224080"/>
    </source>
</evidence>
<dbReference type="EMBL" id="PDNC01000029">
    <property type="protein sequence ID" value="PGH05535.1"/>
    <property type="molecule type" value="Genomic_DNA"/>
</dbReference>
<evidence type="ECO:0000313" key="3">
    <source>
        <dbReference type="EMBL" id="PGH05535.1"/>
    </source>
</evidence>
<dbReference type="Gene3D" id="2.60.40.420">
    <property type="entry name" value="Cupredoxins - blue copper proteins"/>
    <property type="match status" value="1"/>
</dbReference>
<evidence type="ECO:0000256" key="1">
    <source>
        <dbReference type="SAM" id="MobiDB-lite"/>
    </source>
</evidence>
<accession>A0A2B7X991</accession>
<comment type="caution">
    <text evidence="3">The sequence shown here is derived from an EMBL/GenBank/DDBJ whole genome shotgun (WGS) entry which is preliminary data.</text>
</comment>
<dbReference type="OrthoDB" id="2331100at2759"/>
<sequence>MKSIINTIAFAAVAFAATIDVDVGDEGLTFSPETIQAKEGDDVVFHFFPRNHDVASGPFDAPCTPADNGFYSGLINIDGSQPDATFTVKINNTDPIWLYCTTRGHCQGGMVAVINPPASGNTLQAYKDAAKDARSGRPEQVRGGIFSENGGSSPSGSASETPSSSPTATGTGTGAGTGTGTGATTSPTSTPGAASSLFSEGTMLFNVLAAVVAGAAGFVGLL</sequence>
<evidence type="ECO:0008006" key="5">
    <source>
        <dbReference type="Google" id="ProtNLM"/>
    </source>
</evidence>
<keyword evidence="2" id="KW-0732">Signal</keyword>
<dbReference type="STRING" id="2060905.A0A2B7X991"/>
<feature type="compositionally biased region" description="Low complexity" evidence="1">
    <location>
        <begin position="150"/>
        <end position="170"/>
    </location>
</feature>
<organism evidence="3 4">
    <name type="scientific">Blastomyces parvus</name>
    <dbReference type="NCBI Taxonomy" id="2060905"/>
    <lineage>
        <taxon>Eukaryota</taxon>
        <taxon>Fungi</taxon>
        <taxon>Dikarya</taxon>
        <taxon>Ascomycota</taxon>
        <taxon>Pezizomycotina</taxon>
        <taxon>Eurotiomycetes</taxon>
        <taxon>Eurotiomycetidae</taxon>
        <taxon>Onygenales</taxon>
        <taxon>Ajellomycetaceae</taxon>
        <taxon>Blastomyces</taxon>
    </lineage>
</organism>
<dbReference type="InterPro" id="IPR008972">
    <property type="entry name" value="Cupredoxin"/>
</dbReference>
<dbReference type="InterPro" id="IPR052953">
    <property type="entry name" value="Ser-rich/MCO-related"/>
</dbReference>
<keyword evidence="4" id="KW-1185">Reference proteome</keyword>
<dbReference type="PANTHER" id="PTHR34883">
    <property type="entry name" value="SERINE-RICH PROTEIN, PUTATIVE-RELATED-RELATED"/>
    <property type="match status" value="1"/>
</dbReference>
<protein>
    <recommendedName>
        <fullName evidence="5">Phytocyanin domain-containing protein</fullName>
    </recommendedName>
</protein>